<evidence type="ECO:0000313" key="3">
    <source>
        <dbReference type="Proteomes" id="UP000005239"/>
    </source>
</evidence>
<reference evidence="2" key="2">
    <citation type="submission" date="2022-06" db="UniProtKB">
        <authorList>
            <consortium name="EnsemblMetazoa"/>
        </authorList>
    </citation>
    <scope>IDENTIFICATION</scope>
    <source>
        <strain evidence="2">PS312</strain>
    </source>
</reference>
<proteinExistence type="predicted"/>
<dbReference type="EnsemblMetazoa" id="PPA11143.1">
    <property type="protein sequence ID" value="PPA11143.1"/>
    <property type="gene ID" value="WBGene00100697"/>
</dbReference>
<name>A0A2A6BM95_PRIPA</name>
<reference evidence="3" key="1">
    <citation type="journal article" date="2008" name="Nat. Genet.">
        <title>The Pristionchus pacificus genome provides a unique perspective on nematode lifestyle and parasitism.</title>
        <authorList>
            <person name="Dieterich C."/>
            <person name="Clifton S.W."/>
            <person name="Schuster L.N."/>
            <person name="Chinwalla A."/>
            <person name="Delehaunty K."/>
            <person name="Dinkelacker I."/>
            <person name="Fulton L."/>
            <person name="Fulton R."/>
            <person name="Godfrey J."/>
            <person name="Minx P."/>
            <person name="Mitreva M."/>
            <person name="Roeseler W."/>
            <person name="Tian H."/>
            <person name="Witte H."/>
            <person name="Yang S.P."/>
            <person name="Wilson R.K."/>
            <person name="Sommer R.J."/>
        </authorList>
    </citation>
    <scope>NUCLEOTIDE SEQUENCE [LARGE SCALE GENOMIC DNA]</scope>
    <source>
        <strain evidence="3">PS312</strain>
    </source>
</reference>
<accession>A0A8R1U9Z3</accession>
<protein>
    <submittedName>
        <fullName evidence="2">Uncharacterized protein</fullName>
    </submittedName>
</protein>
<sequence>MARATKNVGKKSGKKEEKKGVQKKTSAKNVQKATKARAGKKGQSQKTTPAKKPTSASNRKSKPQVAPSKPMRKFRQRATIGQEDLLSRLPSDCLNPILYMMNQYELNVLSTASQTLYAATVIARPKSIKRRFANITISQVDYYKTFVVISKPDPRRNNYHRTYAVRLDRATDRYETYFRKQDNILKIPVAHYIVRSTLKLSLIAPLHHKVRYHLLPRLVRLSFDSYTFDAIGIDEQFLQDFENIRSQPLKSLKFERCAFDKNSAMRKNLGFCLSFWRPSRAV</sequence>
<keyword evidence="3" id="KW-1185">Reference proteome</keyword>
<gene>
    <name evidence="2" type="primary">WBGene00100697</name>
</gene>
<feature type="compositionally biased region" description="Polar residues" evidence="1">
    <location>
        <begin position="42"/>
        <end position="58"/>
    </location>
</feature>
<evidence type="ECO:0000313" key="2">
    <source>
        <dbReference type="EnsemblMetazoa" id="PPA11143.1"/>
    </source>
</evidence>
<dbReference type="AlphaFoldDB" id="A0A2A6BM95"/>
<feature type="region of interest" description="Disordered" evidence="1">
    <location>
        <begin position="1"/>
        <end position="75"/>
    </location>
</feature>
<evidence type="ECO:0000256" key="1">
    <source>
        <dbReference type="SAM" id="MobiDB-lite"/>
    </source>
</evidence>
<accession>A0A2A6BM95</accession>
<dbReference type="Proteomes" id="UP000005239">
    <property type="component" value="Unassembled WGS sequence"/>
</dbReference>
<organism evidence="2 3">
    <name type="scientific">Pristionchus pacificus</name>
    <name type="common">Parasitic nematode worm</name>
    <dbReference type="NCBI Taxonomy" id="54126"/>
    <lineage>
        <taxon>Eukaryota</taxon>
        <taxon>Metazoa</taxon>
        <taxon>Ecdysozoa</taxon>
        <taxon>Nematoda</taxon>
        <taxon>Chromadorea</taxon>
        <taxon>Rhabditida</taxon>
        <taxon>Rhabditina</taxon>
        <taxon>Diplogasteromorpha</taxon>
        <taxon>Diplogasteroidea</taxon>
        <taxon>Neodiplogasteridae</taxon>
        <taxon>Pristionchus</taxon>
    </lineage>
</organism>